<dbReference type="InterPro" id="IPR004179">
    <property type="entry name" value="Sec63-dom"/>
</dbReference>
<dbReference type="SMART" id="SM00973">
    <property type="entry name" value="Sec63"/>
    <property type="match status" value="1"/>
</dbReference>
<dbReference type="VEuPathDB" id="FungiDB:AAP_02479"/>
<keyword evidence="6" id="KW-0413">Isomerase</keyword>
<keyword evidence="5" id="KW-0067">ATP-binding</keyword>
<dbReference type="Pfam" id="PF02889">
    <property type="entry name" value="Sec63"/>
    <property type="match status" value="1"/>
</dbReference>
<dbReference type="GO" id="GO:0003676">
    <property type="term" value="F:nucleic acid binding"/>
    <property type="evidence" value="ECO:0007669"/>
    <property type="project" value="InterPro"/>
</dbReference>
<protein>
    <recommendedName>
        <fullName evidence="9">DNA 3'-5' helicase</fullName>
        <ecNumber evidence="9">5.6.2.4</ecNumber>
    </recommendedName>
</protein>
<evidence type="ECO:0000256" key="4">
    <source>
        <dbReference type="ARBA" id="ARBA00022806"/>
    </source>
</evidence>
<dbReference type="Proteomes" id="UP000242877">
    <property type="component" value="Unassembled WGS sequence"/>
</dbReference>
<evidence type="ECO:0000256" key="6">
    <source>
        <dbReference type="ARBA" id="ARBA00023235"/>
    </source>
</evidence>
<dbReference type="GO" id="GO:0043138">
    <property type="term" value="F:3'-5' DNA helicase activity"/>
    <property type="evidence" value="ECO:0007669"/>
    <property type="project" value="UniProtKB-EC"/>
</dbReference>
<name>A0A162IGB7_9EURO</name>
<dbReference type="FunFam" id="1.10.3380.10:FF:000012">
    <property type="entry name" value="DEAD/DEAH box DNA helicase"/>
    <property type="match status" value="1"/>
</dbReference>
<dbReference type="PANTHER" id="PTHR47835:SF3">
    <property type="entry name" value="HELICASE FOR MEIOSIS 1"/>
    <property type="match status" value="1"/>
</dbReference>
<proteinExistence type="inferred from homology"/>
<dbReference type="InterPro" id="IPR001650">
    <property type="entry name" value="Helicase_C-like"/>
</dbReference>
<evidence type="ECO:0000256" key="7">
    <source>
        <dbReference type="ARBA" id="ARBA00023254"/>
    </source>
</evidence>
<comment type="catalytic activity">
    <reaction evidence="8">
        <text>Couples ATP hydrolysis with the unwinding of duplex DNA by translocating in the 3'-5' direction.</text>
        <dbReference type="EC" id="5.6.2.4"/>
    </reaction>
</comment>
<dbReference type="GO" id="GO:0016787">
    <property type="term" value="F:hydrolase activity"/>
    <property type="evidence" value="ECO:0007669"/>
    <property type="project" value="UniProtKB-KW"/>
</dbReference>
<accession>A0A162IGB7</accession>
<dbReference type="OrthoDB" id="5575at2759"/>
<dbReference type="InterPro" id="IPR011545">
    <property type="entry name" value="DEAD/DEAH_box_helicase_dom"/>
</dbReference>
<dbReference type="PANTHER" id="PTHR47835">
    <property type="entry name" value="HFM1, ATP DEPENDENT DNA HELICASE HOMOLOG"/>
    <property type="match status" value="1"/>
</dbReference>
<evidence type="ECO:0000256" key="5">
    <source>
        <dbReference type="ARBA" id="ARBA00022840"/>
    </source>
</evidence>
<evidence type="ECO:0000256" key="11">
    <source>
        <dbReference type="SAM" id="MobiDB-lite"/>
    </source>
</evidence>
<feature type="region of interest" description="Disordered" evidence="11">
    <location>
        <begin position="926"/>
        <end position="964"/>
    </location>
</feature>
<dbReference type="SMART" id="SM00487">
    <property type="entry name" value="DEXDc"/>
    <property type="match status" value="1"/>
</dbReference>
<dbReference type="AlphaFoldDB" id="A0A162IGB7"/>
<dbReference type="Pfam" id="PF00271">
    <property type="entry name" value="Helicase_C"/>
    <property type="match status" value="1"/>
</dbReference>
<dbReference type="InterPro" id="IPR036388">
    <property type="entry name" value="WH-like_DNA-bd_sf"/>
</dbReference>
<dbReference type="SMART" id="SM00490">
    <property type="entry name" value="HELICc"/>
    <property type="match status" value="1"/>
</dbReference>
<evidence type="ECO:0000313" key="15">
    <source>
        <dbReference type="Proteomes" id="UP000242877"/>
    </source>
</evidence>
<feature type="domain" description="Helicase ATP-binding" evidence="12">
    <location>
        <begin position="75"/>
        <end position="249"/>
    </location>
</feature>
<evidence type="ECO:0000256" key="3">
    <source>
        <dbReference type="ARBA" id="ARBA00022801"/>
    </source>
</evidence>
<dbReference type="InterPro" id="IPR027417">
    <property type="entry name" value="P-loop_NTPase"/>
</dbReference>
<feature type="domain" description="Helicase C-terminal" evidence="13">
    <location>
        <begin position="289"/>
        <end position="477"/>
    </location>
</feature>
<organism evidence="14 15">
    <name type="scientific">Ascosphaera apis ARSEF 7405</name>
    <dbReference type="NCBI Taxonomy" id="392613"/>
    <lineage>
        <taxon>Eukaryota</taxon>
        <taxon>Fungi</taxon>
        <taxon>Dikarya</taxon>
        <taxon>Ascomycota</taxon>
        <taxon>Pezizomycotina</taxon>
        <taxon>Eurotiomycetes</taxon>
        <taxon>Eurotiomycetidae</taxon>
        <taxon>Onygenales</taxon>
        <taxon>Ascosphaeraceae</taxon>
        <taxon>Ascosphaera</taxon>
    </lineage>
</organism>
<dbReference type="CDD" id="cd18795">
    <property type="entry name" value="SF2_C_Ski2"/>
    <property type="match status" value="1"/>
</dbReference>
<dbReference type="SUPFAM" id="SSF158702">
    <property type="entry name" value="Sec63 N-terminal domain-like"/>
    <property type="match status" value="1"/>
</dbReference>
<dbReference type="SUPFAM" id="SSF52540">
    <property type="entry name" value="P-loop containing nucleoside triphosphate hydrolases"/>
    <property type="match status" value="1"/>
</dbReference>
<gene>
    <name evidence="14" type="ORF">AAP_02479</name>
</gene>
<dbReference type="GO" id="GO:0005524">
    <property type="term" value="F:ATP binding"/>
    <property type="evidence" value="ECO:0007669"/>
    <property type="project" value="UniProtKB-KW"/>
</dbReference>
<keyword evidence="15" id="KW-1185">Reference proteome</keyword>
<evidence type="ECO:0000256" key="1">
    <source>
        <dbReference type="ARBA" id="ARBA00010140"/>
    </source>
</evidence>
<dbReference type="Gene3D" id="1.10.3380.10">
    <property type="entry name" value="Sec63 N-terminal domain-like domain"/>
    <property type="match status" value="1"/>
</dbReference>
<dbReference type="GO" id="GO:0007129">
    <property type="term" value="P:homologous chromosome pairing at meiosis"/>
    <property type="evidence" value="ECO:0007669"/>
    <property type="project" value="EnsemblFungi"/>
</dbReference>
<dbReference type="EMBL" id="AZGZ01000009">
    <property type="protein sequence ID" value="KZZ93013.1"/>
    <property type="molecule type" value="Genomic_DNA"/>
</dbReference>
<dbReference type="Pfam" id="PF23445">
    <property type="entry name" value="WHD_SNRNP200"/>
    <property type="match status" value="1"/>
</dbReference>
<keyword evidence="3" id="KW-0378">Hydrolase</keyword>
<dbReference type="FunFam" id="1.10.10.10:FF:000012">
    <property type="entry name" value="U5 small nuclear ribonucleoprotein helicase"/>
    <property type="match status" value="1"/>
</dbReference>
<dbReference type="Gene3D" id="1.10.10.10">
    <property type="entry name" value="Winged helix-like DNA-binding domain superfamily/Winged helix DNA-binding domain"/>
    <property type="match status" value="1"/>
</dbReference>
<dbReference type="EC" id="5.6.2.4" evidence="9"/>
<evidence type="ECO:0000256" key="9">
    <source>
        <dbReference type="ARBA" id="ARBA00034808"/>
    </source>
</evidence>
<dbReference type="GO" id="GO:0007131">
    <property type="term" value="P:reciprocal meiotic recombination"/>
    <property type="evidence" value="ECO:0007669"/>
    <property type="project" value="EnsemblFungi"/>
</dbReference>
<evidence type="ECO:0000256" key="10">
    <source>
        <dbReference type="ARBA" id="ARBA00048988"/>
    </source>
</evidence>
<evidence type="ECO:0000259" key="13">
    <source>
        <dbReference type="PROSITE" id="PS51194"/>
    </source>
</evidence>
<dbReference type="SUPFAM" id="SSF46785">
    <property type="entry name" value="Winged helix' DNA-binding domain"/>
    <property type="match status" value="1"/>
</dbReference>
<dbReference type="GO" id="GO:0006260">
    <property type="term" value="P:DNA replication"/>
    <property type="evidence" value="ECO:0007669"/>
    <property type="project" value="EnsemblFungi"/>
</dbReference>
<keyword evidence="4" id="KW-0347">Helicase</keyword>
<sequence length="1103" mass="123950">MGTPMLTSDPFCSPLNTASANDNLHSHRMKDFKPETASTQRFHGIKLVSIKQLPDRLRSIFPFPVFNAMQSKTYPKVYEDDCNLVLSSPTGSGKTVIMELAICRLLASSTYTNFKVVYQAPTKSLCSERLRDWKKKFEPLNLKCAELTGDTDQSRIHYIQTANIIITTPEKWDSMTRKWKDHSNFIQSLKLFLIDEVHILKETRGATLEAVVSRMKSLDSEVRIVALSATVPNANDIAAWLGRDSSNHHLPAHLEMFGEEFRPVKLQKYVYGYQFNGNDFAFDKLCDTKLPEIIMKHCQQKPVIIFCSTRKFAIATCKSLVKAWNGTPRLRGLLSPPPQHISVQDRDLEVSVSAGIAFHHAGLSIQDRQSIEQGFLNGHIKVICCTSTLAVGINLPCHLVIVKNTMSWQDNGFRQYSDLEVIQMLGRAGRPQFDDSAVAVILTRKEKVPYYEKLVSGSEPLESCLHTNLIDHLNAEIGLGTITNIFSAVKWLKSTFFFVRLQKNPKYYNLKEGADVHDQERLLTDLCKNYIQQLQETKLVIVQERFRSTELGEIMARYYVKFKTMSLLLSLPPKADIQAIISTISRAEEFQEIRLKAGEKSFYKEINKNPAIRYPIKIDVGLPPHKISLLIQAELGAVDVPANDQFQKHKLTFQQDKVMVFAHANRLIRCIVDCFVSLGDAVTVRNALELARSIGAKVWDNSPLQMKQIEGIGPMAVRKLASGGINTIEALELADPHRIDMLLSKNSPFGSRLLAKVAAFPKLLVELSITKKDIRNGCTPRIFFKATIGFCNQKPVLYFHKQPVNLCFLAECSNGRLIEFKRMSAVKLSQWQDIHLVAEVFEPTEYLQCHIMCEEIVEDTGLNTAGACEVYKSESLPTSSRINLQNQQGHHSDMTDAERDPNGKYECNHKCKNKSMHFCCREGLAKPPKSSRLHSQDQGETVPHGDKKTSRQLSSTYSERTPKRVKHKLQVIDLSNDMDCFGDDAEMDSMFQSASSELEKGKSASNNDPAHFNVHTRTAKTGPAPTGAGVGLADCESDYHAEDTSSDNRPTMTAAYHSVPYSPINGNALKDCDQVSDSAAVPLEWEGIDPEIYEEFGDFVEIV</sequence>
<comment type="catalytic activity">
    <reaction evidence="10">
        <text>ATP + H2O = ADP + phosphate + H(+)</text>
        <dbReference type="Rhea" id="RHEA:13065"/>
        <dbReference type="ChEBI" id="CHEBI:15377"/>
        <dbReference type="ChEBI" id="CHEBI:15378"/>
        <dbReference type="ChEBI" id="CHEBI:30616"/>
        <dbReference type="ChEBI" id="CHEBI:43474"/>
        <dbReference type="ChEBI" id="CHEBI:456216"/>
        <dbReference type="EC" id="5.6.2.4"/>
    </reaction>
</comment>
<evidence type="ECO:0000256" key="2">
    <source>
        <dbReference type="ARBA" id="ARBA00022741"/>
    </source>
</evidence>
<dbReference type="GO" id="GO:0005634">
    <property type="term" value="C:nucleus"/>
    <property type="evidence" value="ECO:0007669"/>
    <property type="project" value="EnsemblFungi"/>
</dbReference>
<dbReference type="InterPro" id="IPR052247">
    <property type="entry name" value="Meiotic_Crossover_Helicase"/>
</dbReference>
<dbReference type="Gene3D" id="3.40.50.300">
    <property type="entry name" value="P-loop containing nucleotide triphosphate hydrolases"/>
    <property type="match status" value="2"/>
</dbReference>
<evidence type="ECO:0000256" key="8">
    <source>
        <dbReference type="ARBA" id="ARBA00034617"/>
    </source>
</evidence>
<comment type="similarity">
    <text evidence="1">Belongs to the helicase family. SKI2 subfamily.</text>
</comment>
<keyword evidence="7" id="KW-0469">Meiosis</keyword>
<dbReference type="Pfam" id="PF00270">
    <property type="entry name" value="DEAD"/>
    <property type="match status" value="1"/>
</dbReference>
<evidence type="ECO:0000313" key="14">
    <source>
        <dbReference type="EMBL" id="KZZ93013.1"/>
    </source>
</evidence>
<keyword evidence="2" id="KW-0547">Nucleotide-binding</keyword>
<dbReference type="PROSITE" id="PS51192">
    <property type="entry name" value="HELICASE_ATP_BIND_1"/>
    <property type="match status" value="1"/>
</dbReference>
<reference evidence="14 15" key="1">
    <citation type="journal article" date="2016" name="Genome Biol. Evol.">
        <title>Divergent and convergent evolution of fungal pathogenicity.</title>
        <authorList>
            <person name="Shang Y."/>
            <person name="Xiao G."/>
            <person name="Zheng P."/>
            <person name="Cen K."/>
            <person name="Zhan S."/>
            <person name="Wang C."/>
        </authorList>
    </citation>
    <scope>NUCLEOTIDE SEQUENCE [LARGE SCALE GENOMIC DNA]</scope>
    <source>
        <strain evidence="14 15">ARSEF 7405</strain>
    </source>
</reference>
<comment type="caution">
    <text evidence="14">The sequence shown here is derived from an EMBL/GenBank/DDBJ whole genome shotgun (WGS) entry which is preliminary data.</text>
</comment>
<dbReference type="PROSITE" id="PS51194">
    <property type="entry name" value="HELICASE_CTER"/>
    <property type="match status" value="1"/>
</dbReference>
<evidence type="ECO:0000259" key="12">
    <source>
        <dbReference type="PROSITE" id="PS51192"/>
    </source>
</evidence>
<dbReference type="InterPro" id="IPR036390">
    <property type="entry name" value="WH_DNA-bd_sf"/>
</dbReference>
<dbReference type="InterPro" id="IPR057842">
    <property type="entry name" value="WH_MER3"/>
</dbReference>
<dbReference type="InterPro" id="IPR014001">
    <property type="entry name" value="Helicase_ATP-bd"/>
</dbReference>